<dbReference type="EMBL" id="CP034248">
    <property type="protein sequence ID" value="AZK46974.1"/>
    <property type="molecule type" value="Genomic_DNA"/>
</dbReference>
<dbReference type="OrthoDB" id="9802114at2"/>
<reference evidence="4 5" key="1">
    <citation type="submission" date="2018-11" db="EMBL/GenBank/DDBJ databases">
        <title>Genome sequencing of Paenibacillus lentus DSM25539(T).</title>
        <authorList>
            <person name="Kook J.-K."/>
            <person name="Park S.-N."/>
            <person name="Lim Y.K."/>
        </authorList>
    </citation>
    <scope>NUCLEOTIDE SEQUENCE [LARGE SCALE GENOMIC DNA]</scope>
    <source>
        <strain evidence="4 5">DSM 25539</strain>
    </source>
</reference>
<proteinExistence type="predicted"/>
<gene>
    <name evidence="4" type="ORF">EIM92_13100</name>
</gene>
<evidence type="ECO:0000259" key="3">
    <source>
        <dbReference type="PROSITE" id="PS51371"/>
    </source>
</evidence>
<evidence type="ECO:0000313" key="5">
    <source>
        <dbReference type="Proteomes" id="UP000273145"/>
    </source>
</evidence>
<dbReference type="Pfam" id="PF00571">
    <property type="entry name" value="CBS"/>
    <property type="match status" value="2"/>
</dbReference>
<dbReference type="PANTHER" id="PTHR43080:SF2">
    <property type="entry name" value="CBS DOMAIN-CONTAINING PROTEIN"/>
    <property type="match status" value="1"/>
</dbReference>
<dbReference type="SMART" id="SM00116">
    <property type="entry name" value="CBS"/>
    <property type="match status" value="2"/>
</dbReference>
<dbReference type="KEGG" id="plen:EIM92_13100"/>
<dbReference type="InterPro" id="IPR051257">
    <property type="entry name" value="Diverse_CBS-Domain"/>
</dbReference>
<accession>A0A3S8RVW7</accession>
<dbReference type="PANTHER" id="PTHR43080">
    <property type="entry name" value="CBS DOMAIN-CONTAINING PROTEIN CBSX3, MITOCHONDRIAL"/>
    <property type="match status" value="1"/>
</dbReference>
<dbReference type="Gene3D" id="3.10.580.10">
    <property type="entry name" value="CBS-domain"/>
    <property type="match status" value="1"/>
</dbReference>
<dbReference type="Proteomes" id="UP000273145">
    <property type="component" value="Chromosome"/>
</dbReference>
<dbReference type="PROSITE" id="PS51371">
    <property type="entry name" value="CBS"/>
    <property type="match status" value="2"/>
</dbReference>
<evidence type="ECO:0000313" key="4">
    <source>
        <dbReference type="EMBL" id="AZK46974.1"/>
    </source>
</evidence>
<sequence length="140" mass="15315">MRKVKDIMTDQVVTVSPQDNIYEVAVKMKDHDTGFIPVVEDGSRLIGVITDRDLVIRAIAEKHPGSTAVETVMTRGIRAASPDTRVDDAAELMAEQQIRRLPVTEGERLIGVVSIGDLAVRNNFADEAGEALSEISHQVH</sequence>
<dbReference type="SUPFAM" id="SSF54631">
    <property type="entry name" value="CBS-domain pair"/>
    <property type="match status" value="1"/>
</dbReference>
<protein>
    <submittedName>
        <fullName evidence="4">CBS domain-containing protein</fullName>
    </submittedName>
</protein>
<dbReference type="InterPro" id="IPR000644">
    <property type="entry name" value="CBS_dom"/>
</dbReference>
<keyword evidence="5" id="KW-1185">Reference proteome</keyword>
<name>A0A3S8RVW7_9BACL</name>
<feature type="domain" description="CBS" evidence="3">
    <location>
        <begin position="8"/>
        <end position="65"/>
    </location>
</feature>
<feature type="domain" description="CBS" evidence="3">
    <location>
        <begin position="73"/>
        <end position="130"/>
    </location>
</feature>
<evidence type="ECO:0000256" key="2">
    <source>
        <dbReference type="PROSITE-ProRule" id="PRU00703"/>
    </source>
</evidence>
<dbReference type="RefSeq" id="WP_125083015.1">
    <property type="nucleotide sequence ID" value="NZ_CP034248.1"/>
</dbReference>
<dbReference type="InterPro" id="IPR046342">
    <property type="entry name" value="CBS_dom_sf"/>
</dbReference>
<keyword evidence="1 2" id="KW-0129">CBS domain</keyword>
<organism evidence="4 5">
    <name type="scientific">Paenibacillus lentus</name>
    <dbReference type="NCBI Taxonomy" id="1338368"/>
    <lineage>
        <taxon>Bacteria</taxon>
        <taxon>Bacillati</taxon>
        <taxon>Bacillota</taxon>
        <taxon>Bacilli</taxon>
        <taxon>Bacillales</taxon>
        <taxon>Paenibacillaceae</taxon>
        <taxon>Paenibacillus</taxon>
    </lineage>
</organism>
<evidence type="ECO:0000256" key="1">
    <source>
        <dbReference type="ARBA" id="ARBA00023122"/>
    </source>
</evidence>
<dbReference type="AlphaFoldDB" id="A0A3S8RVW7"/>
<dbReference type="CDD" id="cd04622">
    <property type="entry name" value="CBS_pair_HRP1_like"/>
    <property type="match status" value="1"/>
</dbReference>